<reference evidence="2" key="1">
    <citation type="journal article" date="2021" name="PeerJ">
        <title>Extensive microbial diversity within the chicken gut microbiome revealed by metagenomics and culture.</title>
        <authorList>
            <person name="Gilroy R."/>
            <person name="Ravi A."/>
            <person name="Getino M."/>
            <person name="Pursley I."/>
            <person name="Horton D.L."/>
            <person name="Alikhan N.F."/>
            <person name="Baker D."/>
            <person name="Gharbi K."/>
            <person name="Hall N."/>
            <person name="Watson M."/>
            <person name="Adriaenssens E.M."/>
            <person name="Foster-Nyarko E."/>
            <person name="Jarju S."/>
            <person name="Secka A."/>
            <person name="Antonio M."/>
            <person name="Oren A."/>
            <person name="Chaudhuri R.R."/>
            <person name="La Ragione R."/>
            <person name="Hildebrand F."/>
            <person name="Pallen M.J."/>
        </authorList>
    </citation>
    <scope>NUCLEOTIDE SEQUENCE</scope>
    <source>
        <strain evidence="2">421</strain>
    </source>
</reference>
<proteinExistence type="predicted"/>
<name>A0A9D1UFS7_9FIRM</name>
<dbReference type="SUPFAM" id="SSF55315">
    <property type="entry name" value="L30e-like"/>
    <property type="match status" value="1"/>
</dbReference>
<dbReference type="AlphaFoldDB" id="A0A9D1UFS7"/>
<dbReference type="InterPro" id="IPR004038">
    <property type="entry name" value="Ribosomal_eL8/eL30/eS12/Gad45"/>
</dbReference>
<evidence type="ECO:0000259" key="1">
    <source>
        <dbReference type="Pfam" id="PF01248"/>
    </source>
</evidence>
<protein>
    <submittedName>
        <fullName evidence="2">Ribosomal L7Ae/L30e/S12e/Gadd45 family protein</fullName>
    </submittedName>
</protein>
<organism evidence="2 3">
    <name type="scientific">Candidatus Eubacterium faecipullorum</name>
    <dbReference type="NCBI Taxonomy" id="2838571"/>
    <lineage>
        <taxon>Bacteria</taxon>
        <taxon>Bacillati</taxon>
        <taxon>Bacillota</taxon>
        <taxon>Clostridia</taxon>
        <taxon>Eubacteriales</taxon>
        <taxon>Eubacteriaceae</taxon>
        <taxon>Eubacterium</taxon>
    </lineage>
</organism>
<accession>A0A9D1UFS7</accession>
<gene>
    <name evidence="2" type="ORF">IAA48_00075</name>
</gene>
<dbReference type="Pfam" id="PF01248">
    <property type="entry name" value="Ribosomal_L7Ae"/>
    <property type="match status" value="1"/>
</dbReference>
<dbReference type="InterPro" id="IPR029064">
    <property type="entry name" value="Ribosomal_eL30-like_sf"/>
</dbReference>
<dbReference type="Gene3D" id="3.30.1330.30">
    <property type="match status" value="1"/>
</dbReference>
<sequence length="103" mass="10870">MQKNKFLSMLGMAKRAGALYAGHDAAVNAIFAKKASLVVLAADLSQRAKRDMRITAEKHGAALPVIEVDLTIAQIGEACGIKAGILAVCHAEISKRLISLANE</sequence>
<dbReference type="EMBL" id="DXGE01000001">
    <property type="protein sequence ID" value="HIW84870.1"/>
    <property type="molecule type" value="Genomic_DNA"/>
</dbReference>
<reference evidence="2" key="2">
    <citation type="submission" date="2021-04" db="EMBL/GenBank/DDBJ databases">
        <authorList>
            <person name="Gilroy R."/>
        </authorList>
    </citation>
    <scope>NUCLEOTIDE SEQUENCE</scope>
    <source>
        <strain evidence="2">421</strain>
    </source>
</reference>
<evidence type="ECO:0000313" key="2">
    <source>
        <dbReference type="EMBL" id="HIW84870.1"/>
    </source>
</evidence>
<comment type="caution">
    <text evidence="2">The sequence shown here is derived from an EMBL/GenBank/DDBJ whole genome shotgun (WGS) entry which is preliminary data.</text>
</comment>
<evidence type="ECO:0000313" key="3">
    <source>
        <dbReference type="Proteomes" id="UP000824205"/>
    </source>
</evidence>
<feature type="domain" description="Ribosomal protein eL8/eL30/eS12/Gadd45" evidence="1">
    <location>
        <begin position="7"/>
        <end position="93"/>
    </location>
</feature>
<dbReference type="Proteomes" id="UP000824205">
    <property type="component" value="Unassembled WGS sequence"/>
</dbReference>